<sequence length="401" mass="41283">MSDDATFESVHFIDNQADSGGALGQLYGNGNLRISNGLFQDNHAADGRGGAIELGSINPAHQVSIFNTSFIGNQAGSDGGAILFEVAEGFSGMGTPLLDIAYSRFVDNSSGRNGGGLFAAAGFNVNQRMQVQISDSLFRGNQANSGLGGGVRVEGFSASQAGQTRVHIQRSSFIDNRAADGGGGGLVGSNLDMHVENSLFAENHALVSGAGLIHGASDVDSPPRTLTLIGNSFHRQTQTYSVPGRSLYLLLPPDASGWTLTFSGNLFDPASNSSGSDECLIGFIESGSTQPPTLQGGDNLSPEASCLFLGATDIQANPMVAASDSGNALKPLLLLPQPGSPAIDAWPADACTNHLEQPLTGDLRDAPRPADGDASGVADCDIGAFELPAVIADPIFANSFE</sequence>
<evidence type="ECO:0000256" key="7">
    <source>
        <dbReference type="ARBA" id="ARBA00023237"/>
    </source>
</evidence>
<evidence type="ECO:0000313" key="8">
    <source>
        <dbReference type="EMBL" id="TCS92618.1"/>
    </source>
</evidence>
<reference evidence="8 9" key="1">
    <citation type="submission" date="2019-03" db="EMBL/GenBank/DDBJ databases">
        <title>Genomic Encyclopedia of Type Strains, Phase IV (KMG-IV): sequencing the most valuable type-strain genomes for metagenomic binning, comparative biology and taxonomic classification.</title>
        <authorList>
            <person name="Goeker M."/>
        </authorList>
    </citation>
    <scope>NUCLEOTIDE SEQUENCE [LARGE SCALE GENOMIC DNA]</scope>
    <source>
        <strain evidence="8 9">DSM 21944</strain>
    </source>
</reference>
<dbReference type="SUPFAM" id="SSF51126">
    <property type="entry name" value="Pectin lyase-like"/>
    <property type="match status" value="1"/>
</dbReference>
<dbReference type="AlphaFoldDB" id="A0A4V2UUR3"/>
<dbReference type="EMBL" id="SMAF01000033">
    <property type="protein sequence ID" value="TCS92618.1"/>
    <property type="molecule type" value="Genomic_DNA"/>
</dbReference>
<evidence type="ECO:0000256" key="4">
    <source>
        <dbReference type="ARBA" id="ARBA00022525"/>
    </source>
</evidence>
<dbReference type="InterPro" id="IPR011050">
    <property type="entry name" value="Pectin_lyase_fold/virulence"/>
</dbReference>
<comment type="caution">
    <text evidence="8">The sequence shown here is derived from an EMBL/GenBank/DDBJ whole genome shotgun (WGS) entry which is preliminary data.</text>
</comment>
<keyword evidence="4" id="KW-0964">Secreted</keyword>
<evidence type="ECO:0000256" key="3">
    <source>
        <dbReference type="ARBA" id="ARBA00004613"/>
    </source>
</evidence>
<dbReference type="OrthoDB" id="6772040at2"/>
<name>A0A4V2UUR3_9GAMM</name>
<evidence type="ECO:0000256" key="6">
    <source>
        <dbReference type="ARBA" id="ARBA00023136"/>
    </source>
</evidence>
<organism evidence="8 9">
    <name type="scientific">Pseudofulvimonas gallinarii</name>
    <dbReference type="NCBI Taxonomy" id="634155"/>
    <lineage>
        <taxon>Bacteria</taxon>
        <taxon>Pseudomonadati</taxon>
        <taxon>Pseudomonadota</taxon>
        <taxon>Gammaproteobacteria</taxon>
        <taxon>Lysobacterales</taxon>
        <taxon>Rhodanobacteraceae</taxon>
        <taxon>Pseudofulvimonas</taxon>
    </lineage>
</organism>
<evidence type="ECO:0000256" key="5">
    <source>
        <dbReference type="ARBA" id="ARBA00022729"/>
    </source>
</evidence>
<evidence type="ECO:0000256" key="1">
    <source>
        <dbReference type="ARBA" id="ARBA00004196"/>
    </source>
</evidence>
<protein>
    <submittedName>
        <fullName evidence="8">Putative outer membrane repeat protein</fullName>
    </submittedName>
</protein>
<keyword evidence="7" id="KW-0998">Cell outer membrane</keyword>
<dbReference type="Proteomes" id="UP000294599">
    <property type="component" value="Unassembled WGS sequence"/>
</dbReference>
<accession>A0A4V2UUR3</accession>
<keyword evidence="6" id="KW-0472">Membrane</keyword>
<dbReference type="GO" id="GO:0009279">
    <property type="term" value="C:cell outer membrane"/>
    <property type="evidence" value="ECO:0007669"/>
    <property type="project" value="UniProtKB-SubCell"/>
</dbReference>
<dbReference type="PANTHER" id="PTHR11319">
    <property type="entry name" value="G PROTEIN-COUPLED RECEPTOR-RELATED"/>
    <property type="match status" value="1"/>
</dbReference>
<dbReference type="RefSeq" id="WP_123521425.1">
    <property type="nucleotide sequence ID" value="NZ_JBHLWF010000076.1"/>
</dbReference>
<dbReference type="Pfam" id="PF02415">
    <property type="entry name" value="Chlam_PMP"/>
    <property type="match status" value="1"/>
</dbReference>
<gene>
    <name evidence="8" type="ORF">EDC25_1335</name>
</gene>
<dbReference type="GO" id="GO:0005576">
    <property type="term" value="C:extracellular region"/>
    <property type="evidence" value="ECO:0007669"/>
    <property type="project" value="UniProtKB-SubCell"/>
</dbReference>
<proteinExistence type="predicted"/>
<evidence type="ECO:0000313" key="9">
    <source>
        <dbReference type="Proteomes" id="UP000294599"/>
    </source>
</evidence>
<evidence type="ECO:0000256" key="2">
    <source>
        <dbReference type="ARBA" id="ARBA00004442"/>
    </source>
</evidence>
<dbReference type="PANTHER" id="PTHR11319:SF35">
    <property type="entry name" value="OUTER MEMBRANE PROTEIN PMPC-RELATED"/>
    <property type="match status" value="1"/>
</dbReference>
<keyword evidence="5" id="KW-0732">Signal</keyword>
<keyword evidence="9" id="KW-1185">Reference proteome</keyword>
<dbReference type="NCBIfam" id="TIGR01376">
    <property type="entry name" value="POMP_repeat"/>
    <property type="match status" value="1"/>
</dbReference>
<dbReference type="InterPro" id="IPR003368">
    <property type="entry name" value="POMP_repeat"/>
</dbReference>
<comment type="subcellular location">
    <subcellularLocation>
        <location evidence="1">Cell envelope</location>
    </subcellularLocation>
    <subcellularLocation>
        <location evidence="2">Cell outer membrane</location>
    </subcellularLocation>
    <subcellularLocation>
        <location evidence="3">Secreted</location>
    </subcellularLocation>
</comment>